<dbReference type="CDD" id="cd00885">
    <property type="entry name" value="cinA"/>
    <property type="match status" value="1"/>
</dbReference>
<name>A0A523S5S4_UNCAE</name>
<reference evidence="3 4" key="1">
    <citation type="submission" date="2019-03" db="EMBL/GenBank/DDBJ databases">
        <title>Metabolic potential of uncultured bacteria and archaea associated with petroleum seepage in deep-sea sediments.</title>
        <authorList>
            <person name="Dong X."/>
            <person name="Hubert C."/>
        </authorList>
    </citation>
    <scope>NUCLEOTIDE SEQUENCE [LARGE SCALE GENOMIC DNA]</scope>
    <source>
        <strain evidence="3">E44_bin7</strain>
    </source>
</reference>
<dbReference type="InterPro" id="IPR036425">
    <property type="entry name" value="MoaB/Mog-like_dom_sf"/>
</dbReference>
<dbReference type="PANTHER" id="PTHR13939">
    <property type="entry name" value="NICOTINAMIDE-NUCLEOTIDE AMIDOHYDROLASE PNCC"/>
    <property type="match status" value="1"/>
</dbReference>
<comment type="caution">
    <text evidence="3">The sequence shown here is derived from an EMBL/GenBank/DDBJ whole genome shotgun (WGS) entry which is preliminary data.</text>
</comment>
<dbReference type="Gene3D" id="3.90.950.20">
    <property type="entry name" value="CinA-like"/>
    <property type="match status" value="1"/>
</dbReference>
<dbReference type="InterPro" id="IPR001453">
    <property type="entry name" value="MoaB/Mog_dom"/>
</dbReference>
<dbReference type="InterPro" id="IPR036653">
    <property type="entry name" value="CinA-like_C"/>
</dbReference>
<evidence type="ECO:0000313" key="4">
    <source>
        <dbReference type="Proteomes" id="UP000316360"/>
    </source>
</evidence>
<dbReference type="NCBIfam" id="NF001813">
    <property type="entry name" value="PRK00549.1"/>
    <property type="match status" value="1"/>
</dbReference>
<dbReference type="InterPro" id="IPR041424">
    <property type="entry name" value="CinA_KH"/>
</dbReference>
<dbReference type="Pfam" id="PF18146">
    <property type="entry name" value="CinA_KH"/>
    <property type="match status" value="1"/>
</dbReference>
<dbReference type="SUPFAM" id="SSF142433">
    <property type="entry name" value="CinA-like"/>
    <property type="match status" value="1"/>
</dbReference>
<dbReference type="InterPro" id="IPR008135">
    <property type="entry name" value="Competence-induced_CinA"/>
</dbReference>
<dbReference type="InterPro" id="IPR008136">
    <property type="entry name" value="CinA_C"/>
</dbReference>
<feature type="domain" description="MoaB/Mog" evidence="2">
    <location>
        <begin position="4"/>
        <end position="170"/>
    </location>
</feature>
<organism evidence="3 4">
    <name type="scientific">Aerophobetes bacterium</name>
    <dbReference type="NCBI Taxonomy" id="2030807"/>
    <lineage>
        <taxon>Bacteria</taxon>
        <taxon>Candidatus Aerophobota</taxon>
    </lineage>
</organism>
<dbReference type="NCBIfam" id="TIGR00200">
    <property type="entry name" value="cinA_nterm"/>
    <property type="match status" value="1"/>
</dbReference>
<dbReference type="NCBIfam" id="TIGR00177">
    <property type="entry name" value="molyb_syn"/>
    <property type="match status" value="1"/>
</dbReference>
<comment type="similarity">
    <text evidence="1">Belongs to the CinA family.</text>
</comment>
<dbReference type="Proteomes" id="UP000316360">
    <property type="component" value="Unassembled WGS sequence"/>
</dbReference>
<evidence type="ECO:0000259" key="2">
    <source>
        <dbReference type="SMART" id="SM00852"/>
    </source>
</evidence>
<dbReference type="Pfam" id="PF02464">
    <property type="entry name" value="CinA"/>
    <property type="match status" value="1"/>
</dbReference>
<dbReference type="EMBL" id="SOKJ01000009">
    <property type="protein sequence ID" value="TET13372.1"/>
    <property type="molecule type" value="Genomic_DNA"/>
</dbReference>
<accession>A0A523S5S4</accession>
<dbReference type="SMART" id="SM00852">
    <property type="entry name" value="MoCF_biosynth"/>
    <property type="match status" value="1"/>
</dbReference>
<sequence length="413" mass="45394">MQAEIISVGTELLLGDVVDTNAAYIAQKLALLGIDLFRKTTIGDNRERLIKALRESLERVDSIIITGGLGPTEDDITKEAVSKLMGKKLILNKEIVQQIKERFPHGKRMQKAIFKQASIPSSTKIIPNRIGTAPGIIFEEENKIIVLLPGVPQEMQKMMEDEIMLYLATKTKGKQSIKSKVLKIWGMGETQLEKKIPRSLLEQSNPTIALLAKEGEVHIRITAKFPPQIVNNKIKEIEDRLRLRLKDYIYGVNKETLERIVASLLIKKGLTISVAESCTGGLVSHRLTNISGSSDYYKCGIISYSNQAKSAFLKVDSQLIKEKGAVSPEVAREMAVGIRTSAHTDIGLGITGIAGPTGATPIKPVGLVCIALSSEAKQINQKFIFSGNREQIKWKASQAALDILRKYLLGAVS</sequence>
<dbReference type="InterPro" id="IPR050101">
    <property type="entry name" value="CinA"/>
</dbReference>
<dbReference type="AlphaFoldDB" id="A0A523S5S4"/>
<dbReference type="HAMAP" id="MF_00226_B">
    <property type="entry name" value="CinA_B"/>
    <property type="match status" value="1"/>
</dbReference>
<dbReference type="NCBIfam" id="TIGR00199">
    <property type="entry name" value="PncC_domain"/>
    <property type="match status" value="1"/>
</dbReference>
<dbReference type="PIRSF" id="PIRSF006728">
    <property type="entry name" value="CinA"/>
    <property type="match status" value="1"/>
</dbReference>
<dbReference type="Gene3D" id="3.30.70.2860">
    <property type="match status" value="1"/>
</dbReference>
<dbReference type="Gene3D" id="3.40.980.10">
    <property type="entry name" value="MoaB/Mog-like domain"/>
    <property type="match status" value="1"/>
</dbReference>
<dbReference type="PANTHER" id="PTHR13939:SF0">
    <property type="entry name" value="NMN AMIDOHYDROLASE-LIKE PROTEIN YFAY"/>
    <property type="match status" value="1"/>
</dbReference>
<proteinExistence type="inferred from homology"/>
<dbReference type="Pfam" id="PF00994">
    <property type="entry name" value="MoCF_biosynth"/>
    <property type="match status" value="1"/>
</dbReference>
<protein>
    <recommendedName>
        <fullName evidence="1">CinA-like protein</fullName>
    </recommendedName>
</protein>
<dbReference type="SUPFAM" id="SSF53218">
    <property type="entry name" value="Molybdenum cofactor biosynthesis proteins"/>
    <property type="match status" value="1"/>
</dbReference>
<evidence type="ECO:0000256" key="1">
    <source>
        <dbReference type="HAMAP-Rule" id="MF_00226"/>
    </source>
</evidence>
<evidence type="ECO:0000313" key="3">
    <source>
        <dbReference type="EMBL" id="TET13372.1"/>
    </source>
</evidence>
<gene>
    <name evidence="3" type="ORF">E3J84_00145</name>
</gene>